<organism evidence="2 3">
    <name type="scientific">Nesterenkonia salmonea</name>
    <dbReference type="NCBI Taxonomy" id="1804987"/>
    <lineage>
        <taxon>Bacteria</taxon>
        <taxon>Bacillati</taxon>
        <taxon>Actinomycetota</taxon>
        <taxon>Actinomycetes</taxon>
        <taxon>Micrococcales</taxon>
        <taxon>Micrococcaceae</taxon>
        <taxon>Nesterenkonia</taxon>
    </lineage>
</organism>
<dbReference type="Gene3D" id="1.20.1290.10">
    <property type="entry name" value="AhpD-like"/>
    <property type="match status" value="1"/>
</dbReference>
<accession>A0A5R9BAT6</accession>
<dbReference type="AlphaFoldDB" id="A0A5R9BAT6"/>
<dbReference type="OrthoDB" id="8718286at2"/>
<feature type="compositionally biased region" description="Basic and acidic residues" evidence="1">
    <location>
        <begin position="116"/>
        <end position="127"/>
    </location>
</feature>
<dbReference type="RefSeq" id="WP_138253628.1">
    <property type="nucleotide sequence ID" value="NZ_VAVZ01000031.1"/>
</dbReference>
<dbReference type="Proteomes" id="UP000310458">
    <property type="component" value="Unassembled WGS sequence"/>
</dbReference>
<dbReference type="SUPFAM" id="SSF69118">
    <property type="entry name" value="AhpD-like"/>
    <property type="match status" value="1"/>
</dbReference>
<name>A0A5R9BAT6_9MICC</name>
<protein>
    <submittedName>
        <fullName evidence="2">CMD domain protein</fullName>
    </submittedName>
</protein>
<gene>
    <name evidence="2" type="ORF">FEF26_11225</name>
</gene>
<evidence type="ECO:0000313" key="2">
    <source>
        <dbReference type="EMBL" id="TLP94875.1"/>
    </source>
</evidence>
<proteinExistence type="predicted"/>
<feature type="region of interest" description="Disordered" evidence="1">
    <location>
        <begin position="115"/>
        <end position="135"/>
    </location>
</feature>
<reference evidence="2 3" key="1">
    <citation type="submission" date="2019-05" db="EMBL/GenBank/DDBJ databases">
        <title>Nesterenkonia sp. GY074 isolated from the Southern Atlantic Ocean.</title>
        <authorList>
            <person name="Zhang G."/>
        </authorList>
    </citation>
    <scope>NUCLEOTIDE SEQUENCE [LARGE SCALE GENOMIC DNA]</scope>
    <source>
        <strain evidence="2 3">GY074</strain>
    </source>
</reference>
<dbReference type="NCBIfam" id="TIGR04029">
    <property type="entry name" value="CMD_Avi_7170"/>
    <property type="match status" value="1"/>
</dbReference>
<dbReference type="EMBL" id="VAVZ01000031">
    <property type="protein sequence ID" value="TLP94875.1"/>
    <property type="molecule type" value="Genomic_DNA"/>
</dbReference>
<dbReference type="InterPro" id="IPR029032">
    <property type="entry name" value="AhpD-like"/>
</dbReference>
<keyword evidence="3" id="KW-1185">Reference proteome</keyword>
<evidence type="ECO:0000256" key="1">
    <source>
        <dbReference type="SAM" id="MobiDB-lite"/>
    </source>
</evidence>
<sequence>MTETTHAQTTSGSADIIDSLCQITPGSDLDTIRRSRAQARENAQRSFEVLLDPQDPGTFPLSERYAVAAYTVALQASQSAALDFYLELTEEETDSHFARSIEQLARAARSVGPYGEYREPRHTRESEPGTTVHYDAKEVPGSSPRLAAALEHAHLLSLHPRDARPEHLKRLENAGWSADEIVTLSQLIAFLAFQIRVVDGLLALADNPSPEETR</sequence>
<dbReference type="InterPro" id="IPR023982">
    <property type="entry name" value="CHP04029_CMD-like"/>
</dbReference>
<comment type="caution">
    <text evidence="2">The sequence shown here is derived from an EMBL/GenBank/DDBJ whole genome shotgun (WGS) entry which is preliminary data.</text>
</comment>
<evidence type="ECO:0000313" key="3">
    <source>
        <dbReference type="Proteomes" id="UP000310458"/>
    </source>
</evidence>